<dbReference type="InterPro" id="IPR027417">
    <property type="entry name" value="P-loop_NTPase"/>
</dbReference>
<dbReference type="Gene3D" id="3.40.50.300">
    <property type="entry name" value="P-loop containing nucleotide triphosphate hydrolases"/>
    <property type="match status" value="2"/>
</dbReference>
<dbReference type="GO" id="GO:0004252">
    <property type="term" value="F:serine-type endopeptidase activity"/>
    <property type="evidence" value="ECO:0007669"/>
    <property type="project" value="UniProtKB-UniRule"/>
</dbReference>
<dbReference type="InterPro" id="IPR014721">
    <property type="entry name" value="Ribsml_uS5_D2-typ_fold_subgr"/>
</dbReference>
<proteinExistence type="inferred from homology"/>
<evidence type="ECO:0000256" key="5">
    <source>
        <dbReference type="PROSITE-ProRule" id="PRU01122"/>
    </source>
</evidence>
<dbReference type="Pfam" id="PF01078">
    <property type="entry name" value="Mg_chelatase"/>
    <property type="match status" value="1"/>
</dbReference>
<keyword evidence="3 5" id="KW-0720">Serine protease</keyword>
<dbReference type="InterPro" id="IPR002078">
    <property type="entry name" value="Sigma_54_int"/>
</dbReference>
<dbReference type="RefSeq" id="WP_307903810.1">
    <property type="nucleotide sequence ID" value="NZ_AP027059.1"/>
</dbReference>
<comment type="similarity">
    <text evidence="5">Belongs to the peptidase S16 family.</text>
</comment>
<dbReference type="GO" id="GO:0004176">
    <property type="term" value="F:ATP-dependent peptidase activity"/>
    <property type="evidence" value="ECO:0007669"/>
    <property type="project" value="UniProtKB-UniRule"/>
</dbReference>
<keyword evidence="2 5" id="KW-0378">Hydrolase</keyword>
<evidence type="ECO:0000259" key="6">
    <source>
        <dbReference type="PROSITE" id="PS50045"/>
    </source>
</evidence>
<dbReference type="Proteomes" id="UP001321582">
    <property type="component" value="Chromosome"/>
</dbReference>
<dbReference type="GO" id="GO:0006508">
    <property type="term" value="P:proteolysis"/>
    <property type="evidence" value="ECO:0007669"/>
    <property type="project" value="UniProtKB-KW"/>
</dbReference>
<dbReference type="EC" id="3.4.21.53" evidence="5"/>
<comment type="subunit">
    <text evidence="4">Homohexamer. Organized in a ring with a central cavity.</text>
</comment>
<accession>A0AAU9DFI3</accession>
<dbReference type="PANTHER" id="PTHR10046">
    <property type="entry name" value="ATP DEPENDENT LON PROTEASE FAMILY MEMBER"/>
    <property type="match status" value="1"/>
</dbReference>
<sequence>MENFFNKIGVKNLLKKNGKDFNKNFYEKQVTILYGMLGNIYGSKEMVLKASQLGVLQELQSEEIYKKLYALLVVANGKKDNVEMIYEEDEIPEYISEIENKIAEILSYKTVEAEINKKVNELMEKKHTEFIKEMKKKILSDESGPETEFTENKYNNLEKLENRYNLKTIMEILRPKDISEIIGQEKAIKSLLTKLATPYPQHVILYGPPGVGKTTAARLVLDIVKNIKYTPFSEESPFIEVDGTTLRWDPRDMANPLIGSVHDPIYQGAQKDFAGDGIPEPKPGLVTDAHGGVLFIDEIGEMDAQYQSKLLKVLEDKRVNFESAYYDSENPKIPKYIKKLFKDGAPADFVLIGATTRTPNEINPAIRSRVAEVYFQPLTMKNIENIVEIAAKKLDIKISEDAKKLIANYTIEGRKAINILSDVYSSILYSLKDEDEVTNIKIEKIDVENVIKINRLNPIISKKGDDSQKVGRVFGLGVSSYMGSLIEFEGIKFEAEKGKGNVRFNETAGSMAKDSLFNALTVARAITKKDVKNYDIHINIIGGGKVDGPSAGAAITALIVSILDDRPIRQDVALTGEISIQGEIKPIGGVVEKIYGAIQGNMKKVLIPYENRKDVPKDVEIEVVIVKSIDDVIRELM</sequence>
<feature type="active site" evidence="5">
    <location>
        <position position="550"/>
    </location>
</feature>
<dbReference type="KEGG" id="haby:HLVA_15320"/>
<dbReference type="InterPro" id="IPR014252">
    <property type="entry name" value="Spore_LonC"/>
</dbReference>
<dbReference type="NCBIfam" id="TIGR02903">
    <property type="entry name" value="spore_lon_C"/>
    <property type="match status" value="1"/>
</dbReference>
<comment type="catalytic activity">
    <reaction evidence="5">
        <text>Hydrolysis of proteins in presence of ATP.</text>
        <dbReference type="EC" id="3.4.21.53"/>
    </reaction>
</comment>
<evidence type="ECO:0000313" key="9">
    <source>
        <dbReference type="Proteomes" id="UP001321582"/>
    </source>
</evidence>
<dbReference type="PRINTS" id="PR00830">
    <property type="entry name" value="ENDOLAPTASE"/>
</dbReference>
<dbReference type="Gene3D" id="3.30.230.10">
    <property type="match status" value="1"/>
</dbReference>
<evidence type="ECO:0000313" key="8">
    <source>
        <dbReference type="EMBL" id="BDU50963.1"/>
    </source>
</evidence>
<evidence type="ECO:0000256" key="4">
    <source>
        <dbReference type="ARBA" id="ARBA00026070"/>
    </source>
</evidence>
<dbReference type="InterPro" id="IPR008269">
    <property type="entry name" value="Lon_proteolytic"/>
</dbReference>
<dbReference type="Pfam" id="PF05362">
    <property type="entry name" value="Lon_C"/>
    <property type="match status" value="1"/>
</dbReference>
<evidence type="ECO:0000256" key="1">
    <source>
        <dbReference type="ARBA" id="ARBA00022670"/>
    </source>
</evidence>
<dbReference type="GO" id="GO:0006355">
    <property type="term" value="P:regulation of DNA-templated transcription"/>
    <property type="evidence" value="ECO:0007669"/>
    <property type="project" value="InterPro"/>
</dbReference>
<gene>
    <name evidence="8" type="primary">lon_3</name>
    <name evidence="8" type="ORF">HLVA_15320</name>
</gene>
<dbReference type="PROSITE" id="PS51786">
    <property type="entry name" value="LON_PROTEOLYTIC"/>
    <property type="match status" value="1"/>
</dbReference>
<dbReference type="InterPro" id="IPR027065">
    <property type="entry name" value="Lon_Prtase"/>
</dbReference>
<dbReference type="SUPFAM" id="SSF54211">
    <property type="entry name" value="Ribosomal protein S5 domain 2-like"/>
    <property type="match status" value="1"/>
</dbReference>
<keyword evidence="9" id="KW-1185">Reference proteome</keyword>
<dbReference type="CDD" id="cd00009">
    <property type="entry name" value="AAA"/>
    <property type="match status" value="1"/>
</dbReference>
<protein>
    <recommendedName>
        <fullName evidence="5">endopeptidase La</fullName>
        <ecNumber evidence="5">3.4.21.53</ecNumber>
    </recommendedName>
</protein>
<organism evidence="8 9">
    <name type="scientific">Haliovirga abyssi</name>
    <dbReference type="NCBI Taxonomy" id="2996794"/>
    <lineage>
        <taxon>Bacteria</taxon>
        <taxon>Fusobacteriati</taxon>
        <taxon>Fusobacteriota</taxon>
        <taxon>Fusobacteriia</taxon>
        <taxon>Fusobacteriales</taxon>
        <taxon>Haliovirgaceae</taxon>
        <taxon>Haliovirga</taxon>
    </lineage>
</organism>
<dbReference type="PROSITE" id="PS50045">
    <property type="entry name" value="SIGMA54_INTERACT_4"/>
    <property type="match status" value="1"/>
</dbReference>
<dbReference type="EMBL" id="AP027059">
    <property type="protein sequence ID" value="BDU50963.1"/>
    <property type="molecule type" value="Genomic_DNA"/>
</dbReference>
<evidence type="ECO:0000259" key="7">
    <source>
        <dbReference type="PROSITE" id="PS51786"/>
    </source>
</evidence>
<dbReference type="PROSITE" id="PS01046">
    <property type="entry name" value="LON_SER"/>
    <property type="match status" value="1"/>
</dbReference>
<feature type="domain" description="Lon proteolytic" evidence="7">
    <location>
        <begin position="467"/>
        <end position="637"/>
    </location>
</feature>
<dbReference type="InterPro" id="IPR020568">
    <property type="entry name" value="Ribosomal_Su5_D2-typ_SF"/>
</dbReference>
<dbReference type="SMART" id="SM00382">
    <property type="entry name" value="AAA"/>
    <property type="match status" value="1"/>
</dbReference>
<dbReference type="InterPro" id="IPR008268">
    <property type="entry name" value="Peptidase_S16_AS"/>
</dbReference>
<reference evidence="8 9" key="1">
    <citation type="submission" date="2022-11" db="EMBL/GenBank/DDBJ databases">
        <title>Haliovirga abyssi gen. nov., sp. nov., a mesophilic fermentative bacterium isolated from the Iheya North hydrothermal field and the proposal of Haliovirgaceae fam. nov.</title>
        <authorList>
            <person name="Miyazaki U."/>
            <person name="Tame A."/>
            <person name="Miyazaki J."/>
            <person name="Takai K."/>
            <person name="Sawayama S."/>
            <person name="Kitajima M."/>
            <person name="Okamoto A."/>
            <person name="Nakagawa S."/>
        </authorList>
    </citation>
    <scope>NUCLEOTIDE SEQUENCE [LARGE SCALE GENOMIC DNA]</scope>
    <source>
        <strain evidence="8 9">IC12</strain>
    </source>
</reference>
<dbReference type="GO" id="GO:0030163">
    <property type="term" value="P:protein catabolic process"/>
    <property type="evidence" value="ECO:0007669"/>
    <property type="project" value="InterPro"/>
</dbReference>
<evidence type="ECO:0000256" key="2">
    <source>
        <dbReference type="ARBA" id="ARBA00022801"/>
    </source>
</evidence>
<dbReference type="AlphaFoldDB" id="A0AAU9DFI3"/>
<evidence type="ECO:0000256" key="3">
    <source>
        <dbReference type="ARBA" id="ARBA00022825"/>
    </source>
</evidence>
<dbReference type="InterPro" id="IPR003593">
    <property type="entry name" value="AAA+_ATPase"/>
</dbReference>
<dbReference type="SUPFAM" id="SSF52540">
    <property type="entry name" value="P-loop containing nucleoside triphosphate hydrolases"/>
    <property type="match status" value="1"/>
</dbReference>
<dbReference type="InterPro" id="IPR000523">
    <property type="entry name" value="Mg_chelatse_chII-like_cat_dom"/>
</dbReference>
<keyword evidence="1 5" id="KW-0645">Protease</keyword>
<feature type="domain" description="Sigma-54 factor interaction" evidence="6">
    <location>
        <begin position="186"/>
        <end position="357"/>
    </location>
</feature>
<name>A0AAU9DFI3_9FUSO</name>
<feature type="active site" evidence="5">
    <location>
        <position position="593"/>
    </location>
</feature>
<dbReference type="GO" id="GO:0005524">
    <property type="term" value="F:ATP binding"/>
    <property type="evidence" value="ECO:0007669"/>
    <property type="project" value="InterPro"/>
</dbReference>